<proteinExistence type="predicted"/>
<dbReference type="Proteomes" id="UP001158576">
    <property type="component" value="Chromosome 1"/>
</dbReference>
<protein>
    <submittedName>
        <fullName evidence="1">Oidioi.mRNA.OKI2018_I69.chr1.g820.t1.cds</fullName>
    </submittedName>
</protein>
<dbReference type="EMBL" id="OU015566">
    <property type="protein sequence ID" value="CAG5103548.1"/>
    <property type="molecule type" value="Genomic_DNA"/>
</dbReference>
<reference evidence="1 2" key="1">
    <citation type="submission" date="2021-04" db="EMBL/GenBank/DDBJ databases">
        <authorList>
            <person name="Bliznina A."/>
        </authorList>
    </citation>
    <scope>NUCLEOTIDE SEQUENCE [LARGE SCALE GENOMIC DNA]</scope>
</reference>
<sequence length="131" mass="15050">MKALTLFPIIISAWNLPPGWVERKNEFMRRVNGEDPMGWWMKPASFPLQEDKHAELKQEAGKRLEIYDAIDFIKDTEIVKELDETYPIGPIVDIIDDAVVFPREENEESSAILPTTGFLHIMTLALIVLLK</sequence>
<keyword evidence="2" id="KW-1185">Reference proteome</keyword>
<gene>
    <name evidence="1" type="ORF">OKIOD_LOCUS9585</name>
</gene>
<evidence type="ECO:0000313" key="2">
    <source>
        <dbReference type="Proteomes" id="UP001158576"/>
    </source>
</evidence>
<accession>A0ABN7SQA4</accession>
<evidence type="ECO:0000313" key="1">
    <source>
        <dbReference type="EMBL" id="CAG5103548.1"/>
    </source>
</evidence>
<name>A0ABN7SQA4_OIKDI</name>
<organism evidence="1 2">
    <name type="scientific">Oikopleura dioica</name>
    <name type="common">Tunicate</name>
    <dbReference type="NCBI Taxonomy" id="34765"/>
    <lineage>
        <taxon>Eukaryota</taxon>
        <taxon>Metazoa</taxon>
        <taxon>Chordata</taxon>
        <taxon>Tunicata</taxon>
        <taxon>Appendicularia</taxon>
        <taxon>Copelata</taxon>
        <taxon>Oikopleuridae</taxon>
        <taxon>Oikopleura</taxon>
    </lineage>
</organism>